<comment type="caution">
    <text evidence="2">The sequence shown here is derived from an EMBL/GenBank/DDBJ whole genome shotgun (WGS) entry which is preliminary data.</text>
</comment>
<dbReference type="RefSeq" id="WP_124845577.1">
    <property type="nucleotide sequence ID" value="NZ_RQZG01000017.1"/>
</dbReference>
<dbReference type="AlphaFoldDB" id="A0A3P1T2J7"/>
<organism evidence="2 3">
    <name type="scientific">Arachnia propionica</name>
    <dbReference type="NCBI Taxonomy" id="1750"/>
    <lineage>
        <taxon>Bacteria</taxon>
        <taxon>Bacillati</taxon>
        <taxon>Actinomycetota</taxon>
        <taxon>Actinomycetes</taxon>
        <taxon>Propionibacteriales</taxon>
        <taxon>Propionibacteriaceae</taxon>
        <taxon>Arachnia</taxon>
    </lineage>
</organism>
<evidence type="ECO:0000313" key="3">
    <source>
        <dbReference type="Proteomes" id="UP000280819"/>
    </source>
</evidence>
<dbReference type="EMBL" id="RQZG01000017">
    <property type="protein sequence ID" value="RRD03702.1"/>
    <property type="molecule type" value="Genomic_DNA"/>
</dbReference>
<dbReference type="Proteomes" id="UP000280819">
    <property type="component" value="Unassembled WGS sequence"/>
</dbReference>
<evidence type="ECO:0000313" key="2">
    <source>
        <dbReference type="EMBL" id="RRD03702.1"/>
    </source>
</evidence>
<accession>A0A3P1T2J7</accession>
<reference evidence="2 3" key="1">
    <citation type="submission" date="2018-11" db="EMBL/GenBank/DDBJ databases">
        <title>Genomes From Bacteria Associated with the Canine Oral Cavity: a Test Case for Automated Genome-Based Taxonomic Assignment.</title>
        <authorList>
            <person name="Coil D.A."/>
            <person name="Jospin G."/>
            <person name="Darling A.E."/>
            <person name="Wallis C."/>
            <person name="Davis I.J."/>
            <person name="Harris S."/>
            <person name="Eisen J.A."/>
            <person name="Holcombe L.J."/>
            <person name="O'Flynn C."/>
        </authorList>
    </citation>
    <scope>NUCLEOTIDE SEQUENCE [LARGE SCALE GENOMIC DNA]</scope>
    <source>
        <strain evidence="2 3">OH887_COT-365</strain>
    </source>
</reference>
<evidence type="ECO:0000256" key="1">
    <source>
        <dbReference type="SAM" id="Phobius"/>
    </source>
</evidence>
<feature type="transmembrane region" description="Helical" evidence="1">
    <location>
        <begin position="64"/>
        <end position="84"/>
    </location>
</feature>
<keyword evidence="1" id="KW-0472">Membrane</keyword>
<proteinExistence type="predicted"/>
<name>A0A3P1T2J7_9ACTN</name>
<keyword evidence="1" id="KW-0812">Transmembrane</keyword>
<dbReference type="OrthoDB" id="9957699at2"/>
<gene>
    <name evidence="2" type="ORF">EII34_12910</name>
</gene>
<sequence length="100" mass="11230">MHHVVCTVMFVASAFALTRTELHLRHRLRSFRKVQLFCYASSHLGAVANISCLLPAAPELLLRWAPVLSAICIVAQLVLLTLGWTRPRLPMRALPMDALR</sequence>
<protein>
    <submittedName>
        <fullName evidence="2">Uncharacterized protein</fullName>
    </submittedName>
</protein>
<keyword evidence="1" id="KW-1133">Transmembrane helix</keyword>